<dbReference type="InterPro" id="IPR015315">
    <property type="entry name" value="DUF1963"/>
</dbReference>
<keyword evidence="2" id="KW-1185">Reference proteome</keyword>
<protein>
    <recommendedName>
        <fullName evidence="3">DUF1963 domain-containing protein</fullName>
    </recommendedName>
</protein>
<dbReference type="EMBL" id="LXEY01000006">
    <property type="protein sequence ID" value="OAV62982.1"/>
    <property type="molecule type" value="Genomic_DNA"/>
</dbReference>
<name>A0A1B7M332_9MICC</name>
<dbReference type="Gene3D" id="2.30.320.10">
    <property type="entry name" value="YwqG-like"/>
    <property type="match status" value="1"/>
</dbReference>
<proteinExistence type="predicted"/>
<evidence type="ECO:0000313" key="2">
    <source>
        <dbReference type="Proteomes" id="UP000078292"/>
    </source>
</evidence>
<dbReference type="SUPFAM" id="SSF103032">
    <property type="entry name" value="Hypothetical protein YwqG"/>
    <property type="match status" value="1"/>
</dbReference>
<dbReference type="InterPro" id="IPR035948">
    <property type="entry name" value="YwqG-like_sf"/>
</dbReference>
<evidence type="ECO:0008006" key="3">
    <source>
        <dbReference type="Google" id="ProtNLM"/>
    </source>
</evidence>
<dbReference type="AlphaFoldDB" id="A0A1B7M332"/>
<evidence type="ECO:0000313" key="1">
    <source>
        <dbReference type="EMBL" id="OAV62982.1"/>
    </source>
</evidence>
<sequence>MPGTSRERIREWLASPEIDAEFLGEDLKFTLVLLDQYEPGVDRILAERAELGELSWLGGPALGPLEQWPRNVDGEPLAHIATIHLSEAQALLESDDFTEADWPEPGARLPESGYLEVFHHLGTYGNPEDEDTAGWLVRYVPFPGEEFPPLISAPDDLDLPHEVCQPVLLGAGVSLPRSVDFVDADEARFAAAERVQEELYATWMAWRRGVEAVTDPVLPTSHVYGHSDAGTGYAHDILHQVRPLTGSEDAYVLVLSVESWTHFDGWFGDAGNFEVWMRASDLRSGQFDQAWCMIRTDH</sequence>
<reference evidence="1 2" key="1">
    <citation type="submission" date="2016-04" db="EMBL/GenBank/DDBJ databases">
        <title>First whole genome shotgun sequence of the bacterium Enteractinococcus sp. strain UASWS1574.</title>
        <authorList>
            <person name="Crovadore J."/>
            <person name="Chablais R."/>
            <person name="Lefort F."/>
        </authorList>
    </citation>
    <scope>NUCLEOTIDE SEQUENCE [LARGE SCALE GENOMIC DNA]</scope>
    <source>
        <strain evidence="1 2">UASWS1574</strain>
    </source>
</reference>
<comment type="caution">
    <text evidence="1">The sequence shown here is derived from an EMBL/GenBank/DDBJ whole genome shotgun (WGS) entry which is preliminary data.</text>
</comment>
<organism evidence="1 2">
    <name type="scientific">Enteractinococcus helveticum</name>
    <dbReference type="NCBI Taxonomy" id="1837282"/>
    <lineage>
        <taxon>Bacteria</taxon>
        <taxon>Bacillati</taxon>
        <taxon>Actinomycetota</taxon>
        <taxon>Actinomycetes</taxon>
        <taxon>Micrococcales</taxon>
        <taxon>Micrococcaceae</taxon>
    </lineage>
</organism>
<dbReference type="Proteomes" id="UP000078292">
    <property type="component" value="Unassembled WGS sequence"/>
</dbReference>
<gene>
    <name evidence="1" type="ORF">A6F49_04070</name>
</gene>
<dbReference type="Pfam" id="PF09234">
    <property type="entry name" value="DUF1963"/>
    <property type="match status" value="1"/>
</dbReference>
<accession>A0A1B7M332</accession>